<accession>A0A084VAX7</accession>
<gene>
    <name evidence="1" type="ORF">ZHAS_00001026</name>
</gene>
<dbReference type="VEuPathDB" id="VectorBase:ASIC001026"/>
<reference evidence="1 3" key="1">
    <citation type="journal article" date="2014" name="BMC Genomics">
        <title>Genome sequence of Anopheles sinensis provides insight into genetics basis of mosquito competence for malaria parasites.</title>
        <authorList>
            <person name="Zhou D."/>
            <person name="Zhang D."/>
            <person name="Ding G."/>
            <person name="Shi L."/>
            <person name="Hou Q."/>
            <person name="Ye Y."/>
            <person name="Xu Y."/>
            <person name="Zhou H."/>
            <person name="Xiong C."/>
            <person name="Li S."/>
            <person name="Yu J."/>
            <person name="Hong S."/>
            <person name="Yu X."/>
            <person name="Zou P."/>
            <person name="Chen C."/>
            <person name="Chang X."/>
            <person name="Wang W."/>
            <person name="Lv Y."/>
            <person name="Sun Y."/>
            <person name="Ma L."/>
            <person name="Shen B."/>
            <person name="Zhu C."/>
        </authorList>
    </citation>
    <scope>NUCLEOTIDE SEQUENCE [LARGE SCALE GENOMIC DNA]</scope>
</reference>
<evidence type="ECO:0000313" key="2">
    <source>
        <dbReference type="EnsemblMetazoa" id="ASIC001026-PA"/>
    </source>
</evidence>
<dbReference type="EMBL" id="ATLV01004740">
    <property type="status" value="NOT_ANNOTATED_CDS"/>
    <property type="molecule type" value="Genomic_DNA"/>
</dbReference>
<dbReference type="AlphaFoldDB" id="A0A084VAX7"/>
<dbReference type="EnsemblMetazoa" id="ASIC001026-RA">
    <property type="protein sequence ID" value="ASIC001026-PA"/>
    <property type="gene ID" value="ASIC001026"/>
</dbReference>
<reference evidence="2" key="2">
    <citation type="submission" date="2020-05" db="UniProtKB">
        <authorList>
            <consortium name="EnsemblMetazoa"/>
        </authorList>
    </citation>
    <scope>IDENTIFICATION</scope>
</reference>
<evidence type="ECO:0000313" key="1">
    <source>
        <dbReference type="EMBL" id="KFB35121.1"/>
    </source>
</evidence>
<evidence type="ECO:0000313" key="3">
    <source>
        <dbReference type="Proteomes" id="UP000030765"/>
    </source>
</evidence>
<keyword evidence="3" id="KW-1185">Reference proteome</keyword>
<proteinExistence type="predicted"/>
<sequence>MILTIHHPYDGHAKRLSASYLFVCIRVCVRAFLPRRTKEMIFLTPPDRWKSLLAGREKPFAPSAHRSYERTSERSGT</sequence>
<dbReference type="Proteomes" id="UP000030765">
    <property type="component" value="Unassembled WGS sequence"/>
</dbReference>
<name>A0A084VAX7_ANOSI</name>
<dbReference type="EMBL" id="KE524237">
    <property type="protein sequence ID" value="KFB35121.1"/>
    <property type="molecule type" value="Genomic_DNA"/>
</dbReference>
<organism evidence="1">
    <name type="scientific">Anopheles sinensis</name>
    <name type="common">Mosquito</name>
    <dbReference type="NCBI Taxonomy" id="74873"/>
    <lineage>
        <taxon>Eukaryota</taxon>
        <taxon>Metazoa</taxon>
        <taxon>Ecdysozoa</taxon>
        <taxon>Arthropoda</taxon>
        <taxon>Hexapoda</taxon>
        <taxon>Insecta</taxon>
        <taxon>Pterygota</taxon>
        <taxon>Neoptera</taxon>
        <taxon>Endopterygota</taxon>
        <taxon>Diptera</taxon>
        <taxon>Nematocera</taxon>
        <taxon>Culicoidea</taxon>
        <taxon>Culicidae</taxon>
        <taxon>Anophelinae</taxon>
        <taxon>Anopheles</taxon>
    </lineage>
</organism>
<protein>
    <submittedName>
        <fullName evidence="1 2">Transcriptional regulator</fullName>
    </submittedName>
</protein>